<dbReference type="InterPro" id="IPR010994">
    <property type="entry name" value="RuvA_2-like"/>
</dbReference>
<dbReference type="Gene3D" id="3.20.20.70">
    <property type="entry name" value="Aldolase class I"/>
    <property type="match status" value="1"/>
</dbReference>
<dbReference type="GO" id="GO:0046872">
    <property type="term" value="F:metal ion binding"/>
    <property type="evidence" value="ECO:0007669"/>
    <property type="project" value="UniProtKB-KW"/>
</dbReference>
<evidence type="ECO:0000256" key="4">
    <source>
        <dbReference type="ARBA" id="ARBA00023004"/>
    </source>
</evidence>
<proteinExistence type="predicted"/>
<evidence type="ECO:0000259" key="7">
    <source>
        <dbReference type="SMART" id="SM00729"/>
    </source>
</evidence>
<feature type="region of interest" description="Disordered" evidence="6">
    <location>
        <begin position="201"/>
        <end position="221"/>
    </location>
</feature>
<name>A0A5P2H877_9BURK</name>
<dbReference type="SFLD" id="SFLDS00029">
    <property type="entry name" value="Radical_SAM"/>
    <property type="match status" value="1"/>
</dbReference>
<dbReference type="GO" id="GO:0051536">
    <property type="term" value="F:iron-sulfur cluster binding"/>
    <property type="evidence" value="ECO:0007669"/>
    <property type="project" value="UniProtKB-KW"/>
</dbReference>
<keyword evidence="4" id="KW-0408">Iron</keyword>
<dbReference type="SUPFAM" id="SSF102114">
    <property type="entry name" value="Radical SAM enzymes"/>
    <property type="match status" value="1"/>
</dbReference>
<feature type="domain" description="Elp3/MiaA/NifB-like radical SAM core" evidence="7">
    <location>
        <begin position="56"/>
        <end position="283"/>
    </location>
</feature>
<dbReference type="EMBL" id="CP044067">
    <property type="protein sequence ID" value="QET04262.1"/>
    <property type="molecule type" value="Genomic_DNA"/>
</dbReference>
<dbReference type="NCBIfam" id="TIGR03916">
    <property type="entry name" value="rSAM_link_UDG"/>
    <property type="match status" value="1"/>
</dbReference>
<comment type="cofactor">
    <cofactor evidence="1">
        <name>[4Fe-4S] cluster</name>
        <dbReference type="ChEBI" id="CHEBI:49883"/>
    </cofactor>
</comment>
<dbReference type="InterPro" id="IPR051675">
    <property type="entry name" value="Endo/Exo/Phosphatase_dom_1"/>
</dbReference>
<dbReference type="Gene3D" id="1.10.150.320">
    <property type="entry name" value="Photosystem II 12 kDa extrinsic protein"/>
    <property type="match status" value="1"/>
</dbReference>
<dbReference type="PANTHER" id="PTHR21180:SF9">
    <property type="entry name" value="TYPE II SECRETION SYSTEM PROTEIN K"/>
    <property type="match status" value="1"/>
</dbReference>
<dbReference type="InterPro" id="IPR023874">
    <property type="entry name" value="DNA_rSAM_put"/>
</dbReference>
<gene>
    <name evidence="8" type="ORF">FOB72_19125</name>
</gene>
<evidence type="ECO:0000256" key="5">
    <source>
        <dbReference type="ARBA" id="ARBA00023014"/>
    </source>
</evidence>
<dbReference type="Pfam" id="PF04055">
    <property type="entry name" value="Radical_SAM"/>
    <property type="match status" value="1"/>
</dbReference>
<evidence type="ECO:0000256" key="1">
    <source>
        <dbReference type="ARBA" id="ARBA00001966"/>
    </source>
</evidence>
<dbReference type="InterPro" id="IPR006638">
    <property type="entry name" value="Elp3/MiaA/NifB-like_rSAM"/>
</dbReference>
<dbReference type="InterPro" id="IPR058240">
    <property type="entry name" value="rSAM_sf"/>
</dbReference>
<dbReference type="OrthoDB" id="9801154at2"/>
<dbReference type="SMART" id="SM00729">
    <property type="entry name" value="Elp3"/>
    <property type="match status" value="1"/>
</dbReference>
<dbReference type="PANTHER" id="PTHR21180">
    <property type="entry name" value="ENDONUCLEASE/EXONUCLEASE/PHOSPHATASE FAMILY DOMAIN-CONTAINING PROTEIN 1"/>
    <property type="match status" value="1"/>
</dbReference>
<dbReference type="RefSeq" id="WP_150374323.1">
    <property type="nucleotide sequence ID" value="NZ_CP044067.1"/>
</dbReference>
<dbReference type="Proteomes" id="UP000322822">
    <property type="component" value="Chromosome 2"/>
</dbReference>
<dbReference type="SFLD" id="SFLDG01102">
    <property type="entry name" value="Uncharacterised_Radical_SAM_Su"/>
    <property type="match status" value="1"/>
</dbReference>
<dbReference type="InterPro" id="IPR007197">
    <property type="entry name" value="rSAM"/>
</dbReference>
<keyword evidence="3" id="KW-0479">Metal-binding</keyword>
<keyword evidence="5" id="KW-0411">Iron-sulfur</keyword>
<evidence type="ECO:0000313" key="8">
    <source>
        <dbReference type="EMBL" id="QET04262.1"/>
    </source>
</evidence>
<dbReference type="InterPro" id="IPR013785">
    <property type="entry name" value="Aldolase_TIM"/>
</dbReference>
<protein>
    <submittedName>
        <fullName evidence="8">Putative DNA modification/repair radical SAM protein</fullName>
    </submittedName>
</protein>
<organism evidence="8 9">
    <name type="scientific">Cupriavidus pauculus</name>
    <dbReference type="NCBI Taxonomy" id="82633"/>
    <lineage>
        <taxon>Bacteria</taxon>
        <taxon>Pseudomonadati</taxon>
        <taxon>Pseudomonadota</taxon>
        <taxon>Betaproteobacteria</taxon>
        <taxon>Burkholderiales</taxon>
        <taxon>Burkholderiaceae</taxon>
        <taxon>Cupriavidus</taxon>
    </lineage>
</organism>
<dbReference type="SUPFAM" id="SSF47781">
    <property type="entry name" value="RuvA domain 2-like"/>
    <property type="match status" value="1"/>
</dbReference>
<evidence type="ECO:0000256" key="3">
    <source>
        <dbReference type="ARBA" id="ARBA00022723"/>
    </source>
</evidence>
<keyword evidence="2" id="KW-0949">S-adenosyl-L-methionine</keyword>
<evidence type="ECO:0000313" key="9">
    <source>
        <dbReference type="Proteomes" id="UP000322822"/>
    </source>
</evidence>
<sequence length="410" mass="45813">MELLTKLEILADAAKYDASCASSGAPRRDSRGREGLGASTGAGICHSFTPDGRCVSLLKILLTNFCQYDCQYCVNRRSSNVPRARFLPSEVVDLTLDFYRRNYIDGLFLSSGIIRSADYTMEQLVEVARSLREDHRFRGYIHLKTIPDADPKLIDAAGRHADRLSVNIELPTDGGLQRLAPEKSVHTIKRAMGTIRLAQEEAEHEKRAPHHAPAKAPAGQSTQMIVGADDADDRTILQTAQTLYGAYKLKRVYYSAFSPIPDSPGGLPAKAPPLLREHRLYQADFLLRGYGFGAEELFQNDGDLPLDIDPKLAWALAHRESFPVDLNRAPQRMIARVPGIGMRNAKRIAELRRLRAVRYQDLVRLRCAMDTVKPFVVVQDYRPALADPTSEQLRRALSPLQPMQQQLALL</sequence>
<evidence type="ECO:0000256" key="6">
    <source>
        <dbReference type="SAM" id="MobiDB-lite"/>
    </source>
</evidence>
<dbReference type="GO" id="GO:0003824">
    <property type="term" value="F:catalytic activity"/>
    <property type="evidence" value="ECO:0007669"/>
    <property type="project" value="InterPro"/>
</dbReference>
<accession>A0A5P2H877</accession>
<dbReference type="CDD" id="cd01335">
    <property type="entry name" value="Radical_SAM"/>
    <property type="match status" value="1"/>
</dbReference>
<reference evidence="8 9" key="1">
    <citation type="submission" date="2019-09" db="EMBL/GenBank/DDBJ databases">
        <title>FDA dAtabase for Regulatory Grade micrObial Sequences (FDA-ARGOS): Supporting development and validation of Infectious Disease Dx tests.</title>
        <authorList>
            <person name="Sciortino C."/>
            <person name="Tallon L."/>
            <person name="Sadzewicz L."/>
            <person name="Vavikolanu K."/>
            <person name="Mehta A."/>
            <person name="Aluvathingal J."/>
            <person name="Nadendla S."/>
            <person name="Nandy P."/>
            <person name="Geyer C."/>
            <person name="Yan Y."/>
            <person name="Sichtig H."/>
        </authorList>
    </citation>
    <scope>NUCLEOTIDE SEQUENCE [LARGE SCALE GENOMIC DNA]</scope>
    <source>
        <strain evidence="8 9">FDAARGOS_664</strain>
    </source>
</reference>
<evidence type="ECO:0000256" key="2">
    <source>
        <dbReference type="ARBA" id="ARBA00022691"/>
    </source>
</evidence>
<dbReference type="AlphaFoldDB" id="A0A5P2H877"/>